<dbReference type="InterPro" id="IPR046938">
    <property type="entry name" value="DNA_clamp_sf"/>
</dbReference>
<dbReference type="PANTHER" id="PTHR30478:SF0">
    <property type="entry name" value="BETA SLIDING CLAMP"/>
    <property type="match status" value="1"/>
</dbReference>
<evidence type="ECO:0000259" key="13">
    <source>
        <dbReference type="Pfam" id="PF02768"/>
    </source>
</evidence>
<dbReference type="EMBL" id="CP049142">
    <property type="protein sequence ID" value="QIE91269.1"/>
    <property type="molecule type" value="Genomic_DNA"/>
</dbReference>
<dbReference type="PANTHER" id="PTHR30478">
    <property type="entry name" value="DNA POLYMERASE III SUBUNIT BETA"/>
    <property type="match status" value="1"/>
</dbReference>
<keyword evidence="9" id="KW-0238">DNA-binding</keyword>
<comment type="function">
    <text evidence="10">Confers DNA tethering and processivity to DNA polymerases and other proteins. Acts as a clamp, forming a ring around DNA (a reaction catalyzed by the clamp-loading complex) which diffuses in an ATP-independent manner freely and bidirectionally along dsDNA. Initially characterized for its ability to contact the catalytic subunit of DNA polymerase III (Pol III), a complex, multichain enzyme responsible for most of the replicative synthesis in bacteria; Pol III exhibits 3'-5' exonuclease proofreading activity. The beta chain is required for initiation of replication as well as for processivity of DNA replication.</text>
</comment>
<evidence type="ECO:0000256" key="8">
    <source>
        <dbReference type="ARBA" id="ARBA00022932"/>
    </source>
</evidence>
<dbReference type="Gene3D" id="3.10.150.10">
    <property type="entry name" value="DNA Polymerase III, subunit A, domain 2"/>
    <property type="match status" value="1"/>
</dbReference>
<dbReference type="Pfam" id="PF00712">
    <property type="entry name" value="DNA_pol3_beta"/>
    <property type="match status" value="1"/>
</dbReference>
<evidence type="ECO:0000259" key="11">
    <source>
        <dbReference type="Pfam" id="PF00712"/>
    </source>
</evidence>
<gene>
    <name evidence="14" type="primary">dnaN</name>
    <name evidence="14" type="ORF">G5B91_33480</name>
</gene>
<comment type="subunit">
    <text evidence="10">Forms a ring-shaped head-to-tail homodimer around DNA.</text>
</comment>
<evidence type="ECO:0000256" key="5">
    <source>
        <dbReference type="ARBA" id="ARBA00022679"/>
    </source>
</evidence>
<dbReference type="SMART" id="SM00480">
    <property type="entry name" value="POL3Bc"/>
    <property type="match status" value="1"/>
</dbReference>
<proteinExistence type="inferred from homology"/>
<dbReference type="InterPro" id="IPR001001">
    <property type="entry name" value="DNA_polIII_beta"/>
</dbReference>
<dbReference type="GO" id="GO:0005737">
    <property type="term" value="C:cytoplasm"/>
    <property type="evidence" value="ECO:0007669"/>
    <property type="project" value="UniProtKB-SubCell"/>
</dbReference>
<dbReference type="Gene3D" id="3.70.10.10">
    <property type="match status" value="1"/>
</dbReference>
<dbReference type="SUPFAM" id="SSF55979">
    <property type="entry name" value="DNA clamp"/>
    <property type="match status" value="3"/>
</dbReference>
<keyword evidence="6 10" id="KW-0548">Nucleotidyltransferase</keyword>
<evidence type="ECO:0000313" key="15">
    <source>
        <dbReference type="Proteomes" id="UP000501063"/>
    </source>
</evidence>
<feature type="domain" description="DNA polymerase III beta sliding clamp central" evidence="12">
    <location>
        <begin position="131"/>
        <end position="241"/>
    </location>
</feature>
<dbReference type="PIRSF" id="PIRSF000804">
    <property type="entry name" value="DNA_pol_III_b"/>
    <property type="match status" value="1"/>
</dbReference>
<comment type="similarity">
    <text evidence="2 10">Belongs to the beta sliding clamp family.</text>
</comment>
<dbReference type="GO" id="GO:0009360">
    <property type="term" value="C:DNA polymerase III complex"/>
    <property type="evidence" value="ECO:0007669"/>
    <property type="project" value="InterPro"/>
</dbReference>
<dbReference type="RefSeq" id="WP_017519823.1">
    <property type="nucleotide sequence ID" value="NZ_CP049142.1"/>
</dbReference>
<dbReference type="KEGG" id="pnt:G5B91_33480"/>
<dbReference type="Pfam" id="PF02767">
    <property type="entry name" value="DNA_pol3_beta_2"/>
    <property type="match status" value="1"/>
</dbReference>
<evidence type="ECO:0000256" key="1">
    <source>
        <dbReference type="ARBA" id="ARBA00004496"/>
    </source>
</evidence>
<geneLocation type="plasmid" evidence="15">
    <name>ppnihbp1_1</name>
</geneLocation>
<dbReference type="AlphaFoldDB" id="A0A6G6J7G2"/>
<dbReference type="CDD" id="cd00140">
    <property type="entry name" value="beta_clamp"/>
    <property type="match status" value="1"/>
</dbReference>
<keyword evidence="14" id="KW-0614">Plasmid</keyword>
<comment type="subcellular location">
    <subcellularLocation>
        <location evidence="1 10">Cytoplasm</location>
    </subcellularLocation>
</comment>
<evidence type="ECO:0000256" key="10">
    <source>
        <dbReference type="PIRNR" id="PIRNR000804"/>
    </source>
</evidence>
<dbReference type="GO" id="GO:0006271">
    <property type="term" value="P:DNA strand elongation involved in DNA replication"/>
    <property type="evidence" value="ECO:0007669"/>
    <property type="project" value="TreeGrafter"/>
</dbReference>
<dbReference type="GO" id="GO:0003887">
    <property type="term" value="F:DNA-directed DNA polymerase activity"/>
    <property type="evidence" value="ECO:0007669"/>
    <property type="project" value="UniProtKB-UniRule"/>
</dbReference>
<dbReference type="InterPro" id="IPR022637">
    <property type="entry name" value="DNA_polIII_beta_cen"/>
</dbReference>
<dbReference type="GO" id="GO:0008408">
    <property type="term" value="F:3'-5' exonuclease activity"/>
    <property type="evidence" value="ECO:0007669"/>
    <property type="project" value="InterPro"/>
</dbReference>
<evidence type="ECO:0000256" key="4">
    <source>
        <dbReference type="ARBA" id="ARBA00022490"/>
    </source>
</evidence>
<organism evidence="14 15">
    <name type="scientific">Pseudomonas nitroreducens</name>
    <dbReference type="NCBI Taxonomy" id="46680"/>
    <lineage>
        <taxon>Bacteria</taxon>
        <taxon>Pseudomonadati</taxon>
        <taxon>Pseudomonadota</taxon>
        <taxon>Gammaproteobacteria</taxon>
        <taxon>Pseudomonadales</taxon>
        <taxon>Pseudomonadaceae</taxon>
        <taxon>Pseudomonas</taxon>
    </lineage>
</organism>
<accession>A0A6G6J7G2</accession>
<keyword evidence="8 10" id="KW-0239">DNA-directed DNA polymerase</keyword>
<dbReference type="NCBIfam" id="TIGR00663">
    <property type="entry name" value="dnan"/>
    <property type="match status" value="1"/>
</dbReference>
<dbReference type="InterPro" id="IPR022635">
    <property type="entry name" value="DNA_polIII_beta_C"/>
</dbReference>
<keyword evidence="5 10" id="KW-0808">Transferase</keyword>
<dbReference type="Proteomes" id="UP000501063">
    <property type="component" value="Plasmid pPniHBP1_1"/>
</dbReference>
<dbReference type="InterPro" id="IPR022634">
    <property type="entry name" value="DNA_polIII_beta_N"/>
</dbReference>
<feature type="domain" description="DNA polymerase III beta sliding clamp C-terminal" evidence="13">
    <location>
        <begin position="251"/>
        <end position="367"/>
    </location>
</feature>
<feature type="domain" description="DNA polymerase III beta sliding clamp N-terminal" evidence="11">
    <location>
        <begin position="1"/>
        <end position="117"/>
    </location>
</feature>
<reference evidence="14 15" key="1">
    <citation type="submission" date="2020-02" db="EMBL/GenBank/DDBJ databases">
        <title>Integrative conjugative elements (ICEs) and plasmids drive adaptation of Pseudomonas nitroreducens strain HBP1 to wastewater environment.</title>
        <authorList>
            <person name="Sentchilo V."/>
            <person name="Carraro N."/>
            <person name="Bertelli C."/>
            <person name="van der Meer J.R."/>
        </authorList>
    </citation>
    <scope>NUCLEOTIDE SEQUENCE [LARGE SCALE GENOMIC DNA]</scope>
    <source>
        <strain evidence="14 15">HBP1</strain>
        <plasmid evidence="15">ppnihbp1_1</plasmid>
    </source>
</reference>
<evidence type="ECO:0000256" key="7">
    <source>
        <dbReference type="ARBA" id="ARBA00022705"/>
    </source>
</evidence>
<dbReference type="GO" id="GO:0003677">
    <property type="term" value="F:DNA binding"/>
    <property type="evidence" value="ECO:0007669"/>
    <property type="project" value="UniProtKB-UniRule"/>
</dbReference>
<evidence type="ECO:0000256" key="3">
    <source>
        <dbReference type="ARBA" id="ARBA00021035"/>
    </source>
</evidence>
<evidence type="ECO:0000256" key="9">
    <source>
        <dbReference type="ARBA" id="ARBA00023125"/>
    </source>
</evidence>
<sequence>MKFTARVESLANVLKQSGRIASDKASDIAGNLLLSAQAGQLDVTAHNGQQHMTLHYLEVNVLAAGDICISAKKFEQIVCSLPPDREVTVTVGEDKATVTCGRSRFSIATLPASNFPQALLPEDQTQRALTIDAQALRDGIRRIAFCVARRDVRTYLNGMLFDVGEGKLTLVGTDGHRMGTAEIKVPTENTLKFTLPVACLEDVATFASQGEIEIQHSGNLVAFIGPHGVLTSRLIDGKFPNYADLITRAEQGTPIKMSRDAITSAVARVSLLSDGKSQAVKLKFGQQSVEVLSVSNGVSEVEEAEDLLPCDFSSDPFEVGLNSKYAQETFRAVETNELQFFYSGNASGTLVMAKDCPHQKFILMPVRL</sequence>
<keyword evidence="4 10" id="KW-0963">Cytoplasm</keyword>
<dbReference type="Pfam" id="PF02768">
    <property type="entry name" value="DNA_pol3_beta_3"/>
    <property type="match status" value="1"/>
</dbReference>
<protein>
    <recommendedName>
        <fullName evidence="3 10">Beta sliding clamp</fullName>
    </recommendedName>
</protein>
<evidence type="ECO:0000313" key="14">
    <source>
        <dbReference type="EMBL" id="QIE91269.1"/>
    </source>
</evidence>
<evidence type="ECO:0000256" key="6">
    <source>
        <dbReference type="ARBA" id="ARBA00022695"/>
    </source>
</evidence>
<evidence type="ECO:0000256" key="2">
    <source>
        <dbReference type="ARBA" id="ARBA00010752"/>
    </source>
</evidence>
<name>A0A6G6J7G2_PSENT</name>
<evidence type="ECO:0000259" key="12">
    <source>
        <dbReference type="Pfam" id="PF02767"/>
    </source>
</evidence>
<keyword evidence="7 10" id="KW-0235">DNA replication</keyword>